<dbReference type="Proteomes" id="UP000828390">
    <property type="component" value="Unassembled WGS sequence"/>
</dbReference>
<reference evidence="2" key="1">
    <citation type="journal article" date="2019" name="bioRxiv">
        <title>The Genome of the Zebra Mussel, Dreissena polymorpha: A Resource for Invasive Species Research.</title>
        <authorList>
            <person name="McCartney M.A."/>
            <person name="Auch B."/>
            <person name="Kono T."/>
            <person name="Mallez S."/>
            <person name="Zhang Y."/>
            <person name="Obille A."/>
            <person name="Becker A."/>
            <person name="Abrahante J.E."/>
            <person name="Garbe J."/>
            <person name="Badalamenti J.P."/>
            <person name="Herman A."/>
            <person name="Mangelson H."/>
            <person name="Liachko I."/>
            <person name="Sullivan S."/>
            <person name="Sone E.D."/>
            <person name="Koren S."/>
            <person name="Silverstein K.A.T."/>
            <person name="Beckman K.B."/>
            <person name="Gohl D.M."/>
        </authorList>
    </citation>
    <scope>NUCLEOTIDE SEQUENCE</scope>
    <source>
        <strain evidence="2">Duluth1</strain>
        <tissue evidence="2">Whole animal</tissue>
    </source>
</reference>
<evidence type="ECO:0000313" key="3">
    <source>
        <dbReference type="Proteomes" id="UP000828390"/>
    </source>
</evidence>
<comment type="caution">
    <text evidence="2">The sequence shown here is derived from an EMBL/GenBank/DDBJ whole genome shotgun (WGS) entry which is preliminary data.</text>
</comment>
<evidence type="ECO:0000256" key="1">
    <source>
        <dbReference type="SAM" id="Phobius"/>
    </source>
</evidence>
<protein>
    <submittedName>
        <fullName evidence="2">Uncharacterized protein</fullName>
    </submittedName>
</protein>
<dbReference type="AlphaFoldDB" id="A0A9D3YVZ3"/>
<organism evidence="2 3">
    <name type="scientific">Dreissena polymorpha</name>
    <name type="common">Zebra mussel</name>
    <name type="synonym">Mytilus polymorpha</name>
    <dbReference type="NCBI Taxonomy" id="45954"/>
    <lineage>
        <taxon>Eukaryota</taxon>
        <taxon>Metazoa</taxon>
        <taxon>Spiralia</taxon>
        <taxon>Lophotrochozoa</taxon>
        <taxon>Mollusca</taxon>
        <taxon>Bivalvia</taxon>
        <taxon>Autobranchia</taxon>
        <taxon>Heteroconchia</taxon>
        <taxon>Euheterodonta</taxon>
        <taxon>Imparidentia</taxon>
        <taxon>Neoheterodontei</taxon>
        <taxon>Myida</taxon>
        <taxon>Dreissenoidea</taxon>
        <taxon>Dreissenidae</taxon>
        <taxon>Dreissena</taxon>
    </lineage>
</organism>
<feature type="transmembrane region" description="Helical" evidence="1">
    <location>
        <begin position="25"/>
        <end position="48"/>
    </location>
</feature>
<sequence length="71" mass="8179">MVSRHRNRESKQPCLKPVLISKASVICLPLTILQVIPLYDFLMMLVIFPGTPYYHRSLKRDSRSTLSNAFS</sequence>
<keyword evidence="1" id="KW-0812">Transmembrane</keyword>
<name>A0A9D3YVZ3_DREPO</name>
<keyword evidence="1" id="KW-0472">Membrane</keyword>
<accession>A0A9D3YVZ3</accession>
<proteinExistence type="predicted"/>
<gene>
    <name evidence="2" type="ORF">DPMN_067542</name>
</gene>
<keyword evidence="1" id="KW-1133">Transmembrane helix</keyword>
<evidence type="ECO:0000313" key="2">
    <source>
        <dbReference type="EMBL" id="KAH3708103.1"/>
    </source>
</evidence>
<keyword evidence="3" id="KW-1185">Reference proteome</keyword>
<reference evidence="2" key="2">
    <citation type="submission" date="2020-11" db="EMBL/GenBank/DDBJ databases">
        <authorList>
            <person name="McCartney M.A."/>
            <person name="Auch B."/>
            <person name="Kono T."/>
            <person name="Mallez S."/>
            <person name="Becker A."/>
            <person name="Gohl D.M."/>
            <person name="Silverstein K.A.T."/>
            <person name="Koren S."/>
            <person name="Bechman K.B."/>
            <person name="Herman A."/>
            <person name="Abrahante J.E."/>
            <person name="Garbe J."/>
        </authorList>
    </citation>
    <scope>NUCLEOTIDE SEQUENCE</scope>
    <source>
        <strain evidence="2">Duluth1</strain>
        <tissue evidence="2">Whole animal</tissue>
    </source>
</reference>
<dbReference type="EMBL" id="JAIWYP010000014">
    <property type="protein sequence ID" value="KAH3708103.1"/>
    <property type="molecule type" value="Genomic_DNA"/>
</dbReference>